<reference evidence="11" key="2">
    <citation type="submission" date="2025-08" db="UniProtKB">
        <authorList>
            <consortium name="Ensembl"/>
        </authorList>
    </citation>
    <scope>IDENTIFICATION</scope>
</reference>
<dbReference type="Ensembl" id="ENSSFOT00015050187.1">
    <property type="protein sequence ID" value="ENSSFOP00015040641.1"/>
    <property type="gene ID" value="ENSSFOG00015025678.1"/>
</dbReference>
<reference evidence="11" key="3">
    <citation type="submission" date="2025-09" db="UniProtKB">
        <authorList>
            <consortium name="Ensembl"/>
        </authorList>
    </citation>
    <scope>IDENTIFICATION</scope>
</reference>
<accession>A0A8C9T126</accession>
<keyword evidence="6" id="KW-0765">Sulfation</keyword>
<sequence>SCNALFCALFLRLPSVCRFQDNKQQGGSDTKCPLAVKVLDAVRGAPATAVQLKVSRKTEDGSWTEVAAGVTDTAGEVHNLIEEKDFTSGVYKATFDTQAYWTAAGRTSFHEAAEVTFKAHEQGHQHYTLALLLSPFSYTTTAVVNGAHE</sequence>
<evidence type="ECO:0000256" key="7">
    <source>
        <dbReference type="ARBA" id="ARBA00022702"/>
    </source>
</evidence>
<feature type="signal peptide" evidence="9">
    <location>
        <begin position="1"/>
        <end position="19"/>
    </location>
</feature>
<dbReference type="GO" id="GO:0005179">
    <property type="term" value="F:hormone activity"/>
    <property type="evidence" value="ECO:0007669"/>
    <property type="project" value="UniProtKB-UniRule"/>
</dbReference>
<evidence type="ECO:0000313" key="11">
    <source>
        <dbReference type="Ensembl" id="ENSSFOP00015040641.1"/>
    </source>
</evidence>
<dbReference type="SUPFAM" id="SSF49472">
    <property type="entry name" value="Transthyretin (synonym: prealbumin)"/>
    <property type="match status" value="1"/>
</dbReference>
<dbReference type="Proteomes" id="UP000694397">
    <property type="component" value="Chromosome 7"/>
</dbReference>
<keyword evidence="4" id="KW-0813">Transport</keyword>
<evidence type="ECO:0000256" key="4">
    <source>
        <dbReference type="ARBA" id="ARBA00022448"/>
    </source>
</evidence>
<dbReference type="FunFam" id="2.60.40.180:FF:000002">
    <property type="entry name" value="Transthyretin"/>
    <property type="match status" value="1"/>
</dbReference>
<dbReference type="AlphaFoldDB" id="A0A8C9T126"/>
<protein>
    <recommendedName>
        <fullName evidence="3 9">Transthyretin</fullName>
    </recommendedName>
</protein>
<gene>
    <name evidence="11" type="primary">TTR</name>
    <name evidence="11" type="synonym">ttr</name>
</gene>
<reference evidence="11 12" key="1">
    <citation type="submission" date="2019-04" db="EMBL/GenBank/DDBJ databases">
        <authorList>
            <consortium name="Wellcome Sanger Institute Data Sharing"/>
        </authorList>
    </citation>
    <scope>NUCLEOTIDE SEQUENCE [LARGE SCALE GENOMIC DNA]</scope>
</reference>
<evidence type="ECO:0000256" key="2">
    <source>
        <dbReference type="ARBA" id="ARBA00007893"/>
    </source>
</evidence>
<comment type="subcellular location">
    <subcellularLocation>
        <location evidence="1 9">Secreted</location>
    </subcellularLocation>
</comment>
<feature type="domain" description="Transthyretin/hydroxyisourate hydrolase" evidence="10">
    <location>
        <begin position="29"/>
        <end position="149"/>
    </location>
</feature>
<evidence type="ECO:0000256" key="3">
    <source>
        <dbReference type="ARBA" id="ARBA00021606"/>
    </source>
</evidence>
<evidence type="ECO:0000256" key="6">
    <source>
        <dbReference type="ARBA" id="ARBA00022641"/>
    </source>
</evidence>
<keyword evidence="7" id="KW-0372">Hormone</keyword>
<dbReference type="Gene3D" id="2.60.40.180">
    <property type="entry name" value="Transthyretin/hydroxyisourate hydrolase domain"/>
    <property type="match status" value="1"/>
</dbReference>
<proteinExistence type="inferred from homology"/>
<dbReference type="InterPro" id="IPR036817">
    <property type="entry name" value="Transthyretin/HIU_hydrolase_sf"/>
</dbReference>
<dbReference type="InterPro" id="IPR023416">
    <property type="entry name" value="Transthyretin/HIU_hydrolase_d"/>
</dbReference>
<comment type="subunit">
    <text evidence="9">Homotetramer.</text>
</comment>
<keyword evidence="8 9" id="KW-0795">Thyroid hormone</keyword>
<evidence type="ECO:0000256" key="9">
    <source>
        <dbReference type="RuleBase" id="RU361269"/>
    </source>
</evidence>
<evidence type="ECO:0000256" key="1">
    <source>
        <dbReference type="ARBA" id="ARBA00004613"/>
    </source>
</evidence>
<evidence type="ECO:0000259" key="10">
    <source>
        <dbReference type="SMART" id="SM00095"/>
    </source>
</evidence>
<evidence type="ECO:0000313" key="12">
    <source>
        <dbReference type="Proteomes" id="UP000694397"/>
    </source>
</evidence>
<comment type="function">
    <text evidence="9">Thyroid hormone-binding protein. Probably transports thyroxine from the bloodstream to the brain.</text>
</comment>
<keyword evidence="9" id="KW-0732">Signal</keyword>
<dbReference type="InterPro" id="IPR000895">
    <property type="entry name" value="Transthyretin/HIU_hydrolase"/>
</dbReference>
<dbReference type="GO" id="GO:0005576">
    <property type="term" value="C:extracellular region"/>
    <property type="evidence" value="ECO:0007669"/>
    <property type="project" value="UniProtKB-SubCell"/>
</dbReference>
<dbReference type="PANTHER" id="PTHR10395:SF12">
    <property type="entry name" value="TRANSTHYRETIN"/>
    <property type="match status" value="1"/>
</dbReference>
<dbReference type="GO" id="GO:0070324">
    <property type="term" value="F:thyroid hormone binding"/>
    <property type="evidence" value="ECO:0007669"/>
    <property type="project" value="UniProtKB-UniRule"/>
</dbReference>
<dbReference type="GeneTree" id="ENSGT00940000153229"/>
<keyword evidence="5 9" id="KW-0964">Secreted</keyword>
<organism evidence="11 12">
    <name type="scientific">Scleropages formosus</name>
    <name type="common">Asian bonytongue</name>
    <name type="synonym">Osteoglossum formosum</name>
    <dbReference type="NCBI Taxonomy" id="113540"/>
    <lineage>
        <taxon>Eukaryota</taxon>
        <taxon>Metazoa</taxon>
        <taxon>Chordata</taxon>
        <taxon>Craniata</taxon>
        <taxon>Vertebrata</taxon>
        <taxon>Euteleostomi</taxon>
        <taxon>Actinopterygii</taxon>
        <taxon>Neopterygii</taxon>
        <taxon>Teleostei</taxon>
        <taxon>Osteoglossocephala</taxon>
        <taxon>Osteoglossomorpha</taxon>
        <taxon>Osteoglossiformes</taxon>
        <taxon>Osteoglossidae</taxon>
        <taxon>Scleropages</taxon>
    </lineage>
</organism>
<dbReference type="PRINTS" id="PR00189">
    <property type="entry name" value="TRNSTHYRETIN"/>
</dbReference>
<name>A0A8C9T126_SCLFO</name>
<dbReference type="SMART" id="SM00095">
    <property type="entry name" value="TR_THY"/>
    <property type="match status" value="1"/>
</dbReference>
<evidence type="ECO:0000256" key="8">
    <source>
        <dbReference type="ARBA" id="ARBA00022920"/>
    </source>
</evidence>
<dbReference type="Pfam" id="PF00576">
    <property type="entry name" value="Transthyretin"/>
    <property type="match status" value="1"/>
</dbReference>
<comment type="similarity">
    <text evidence="2 9">Belongs to the transthyretin family.</text>
</comment>
<evidence type="ECO:0000256" key="5">
    <source>
        <dbReference type="ARBA" id="ARBA00022525"/>
    </source>
</evidence>
<keyword evidence="12" id="KW-1185">Reference proteome</keyword>
<feature type="chain" id="PRO_5034299598" description="Transthyretin" evidence="9">
    <location>
        <begin position="20"/>
        <end position="149"/>
    </location>
</feature>
<dbReference type="PANTHER" id="PTHR10395">
    <property type="entry name" value="URICASE AND TRANSTHYRETIN-RELATED"/>
    <property type="match status" value="1"/>
</dbReference>
<dbReference type="GO" id="GO:0006144">
    <property type="term" value="P:purine nucleobase metabolic process"/>
    <property type="evidence" value="ECO:0007669"/>
    <property type="project" value="TreeGrafter"/>
</dbReference>